<feature type="region of interest" description="Disordered" evidence="1">
    <location>
        <begin position="1"/>
        <end position="59"/>
    </location>
</feature>
<proteinExistence type="predicted"/>
<dbReference type="AlphaFoldDB" id="A0A8T0HB32"/>
<gene>
    <name evidence="2" type="ORF">KC19_7G168900</name>
</gene>
<sequence length="178" mass="19380">MQLLQVENRDKSHATTNKSEVAMRGMAETKGVVNNESKKEDSQPQLPQSPKTPSTPQTYELKKNGYLALTRGLGSGVYETGLTSQVSGGLEIFGFQNRDFVGNCGEGIGSSLRQSSIDTEPHTLTTITVKHAKDGAVEIIETYDEEEALHLFLKDAEDDNLREEAMAAILPVAPELVT</sequence>
<evidence type="ECO:0000313" key="2">
    <source>
        <dbReference type="EMBL" id="KAG0567877.1"/>
    </source>
</evidence>
<dbReference type="OrthoDB" id="603047at2759"/>
<evidence type="ECO:0000313" key="3">
    <source>
        <dbReference type="Proteomes" id="UP000822688"/>
    </source>
</evidence>
<name>A0A8T0HB32_CERPU</name>
<feature type="compositionally biased region" description="Low complexity" evidence="1">
    <location>
        <begin position="43"/>
        <end position="58"/>
    </location>
</feature>
<comment type="caution">
    <text evidence="2">The sequence shown here is derived from an EMBL/GenBank/DDBJ whole genome shotgun (WGS) entry which is preliminary data.</text>
</comment>
<dbReference type="EMBL" id="CM026428">
    <property type="protein sequence ID" value="KAG0567877.1"/>
    <property type="molecule type" value="Genomic_DNA"/>
</dbReference>
<accession>A0A8T0HB32</accession>
<evidence type="ECO:0000256" key="1">
    <source>
        <dbReference type="SAM" id="MobiDB-lite"/>
    </source>
</evidence>
<dbReference type="Proteomes" id="UP000822688">
    <property type="component" value="Chromosome 7"/>
</dbReference>
<reference evidence="2" key="1">
    <citation type="submission" date="2020-06" db="EMBL/GenBank/DDBJ databases">
        <title>WGS assembly of Ceratodon purpureus strain R40.</title>
        <authorList>
            <person name="Carey S.B."/>
            <person name="Jenkins J."/>
            <person name="Shu S."/>
            <person name="Lovell J.T."/>
            <person name="Sreedasyam A."/>
            <person name="Maumus F."/>
            <person name="Tiley G.P."/>
            <person name="Fernandez-Pozo N."/>
            <person name="Barry K."/>
            <person name="Chen C."/>
            <person name="Wang M."/>
            <person name="Lipzen A."/>
            <person name="Daum C."/>
            <person name="Saski C.A."/>
            <person name="Payton A.C."/>
            <person name="Mcbreen J.C."/>
            <person name="Conrad R.E."/>
            <person name="Kollar L.M."/>
            <person name="Olsson S."/>
            <person name="Huttunen S."/>
            <person name="Landis J.B."/>
            <person name="Wickett N.J."/>
            <person name="Johnson M.G."/>
            <person name="Rensing S.A."/>
            <person name="Grimwood J."/>
            <person name="Schmutz J."/>
            <person name="Mcdaniel S.F."/>
        </authorList>
    </citation>
    <scope>NUCLEOTIDE SEQUENCE</scope>
    <source>
        <strain evidence="2">R40</strain>
    </source>
</reference>
<organism evidence="2 3">
    <name type="scientific">Ceratodon purpureus</name>
    <name type="common">Fire moss</name>
    <name type="synonym">Dicranum purpureum</name>
    <dbReference type="NCBI Taxonomy" id="3225"/>
    <lineage>
        <taxon>Eukaryota</taxon>
        <taxon>Viridiplantae</taxon>
        <taxon>Streptophyta</taxon>
        <taxon>Embryophyta</taxon>
        <taxon>Bryophyta</taxon>
        <taxon>Bryophytina</taxon>
        <taxon>Bryopsida</taxon>
        <taxon>Dicranidae</taxon>
        <taxon>Pseudoditrichales</taxon>
        <taxon>Ditrichaceae</taxon>
        <taxon>Ceratodon</taxon>
    </lineage>
</organism>
<protein>
    <submittedName>
        <fullName evidence="2">Uncharacterized protein</fullName>
    </submittedName>
</protein>
<keyword evidence="3" id="KW-1185">Reference proteome</keyword>